<feature type="domain" description="Glycosyl transferase family 1" evidence="1">
    <location>
        <begin position="210"/>
        <end position="314"/>
    </location>
</feature>
<evidence type="ECO:0000259" key="1">
    <source>
        <dbReference type="Pfam" id="PF00534"/>
    </source>
</evidence>
<evidence type="ECO:0000313" key="3">
    <source>
        <dbReference type="EMBL" id="MCQ3829625.1"/>
    </source>
</evidence>
<evidence type="ECO:0000313" key="4">
    <source>
        <dbReference type="Proteomes" id="UP001205566"/>
    </source>
</evidence>
<dbReference type="Pfam" id="PF13439">
    <property type="entry name" value="Glyco_transf_4"/>
    <property type="match status" value="1"/>
</dbReference>
<sequence>MRIVQLVPSMDGGRLAQETLEFAQELARQGHESLVISAGGTLVSRLTLHNCQHLELPVNRKGLLNRRLHRKLRQQLEVVQPDILLCRDSLCSWHGWKTWSRLPESVRPRLVTALHRWPRGGAFRGGWMNGAVSRGELVLASSRQIAQQLSQRFSLPVSAPDSAGAGIQVLYRGVNTRELDRRAPVSGHWQHRLLNSFPQIEGRSWLMLPGDIGPGRGQERFLTLLAQLKNTREDLFGLIVGEPLPGHEKFARGLEKRAEAMGLAEHVLFLGARRDMRELYASARITYDLSDPAFSDGRIVCEALAMGCPAVADAGLGLELLQQCFPQGVPPEAEPGEEGEAAIGRLARTSVSILDAAQPIQFTGFSLAETTAQAVRWFDMLSPGSATLMPAAD</sequence>
<accession>A0ABT1P0H6</accession>
<dbReference type="Gene3D" id="3.40.50.2000">
    <property type="entry name" value="Glycogen Phosphorylase B"/>
    <property type="match status" value="2"/>
</dbReference>
<dbReference type="InterPro" id="IPR028098">
    <property type="entry name" value="Glyco_trans_4-like_N"/>
</dbReference>
<dbReference type="Proteomes" id="UP001205566">
    <property type="component" value="Unassembled WGS sequence"/>
</dbReference>
<name>A0ABT1P0H6_9GAMM</name>
<organism evidence="3 4">
    <name type="scientific">Microbulbifer elongatus</name>
    <dbReference type="NCBI Taxonomy" id="86173"/>
    <lineage>
        <taxon>Bacteria</taxon>
        <taxon>Pseudomonadati</taxon>
        <taxon>Pseudomonadota</taxon>
        <taxon>Gammaproteobacteria</taxon>
        <taxon>Cellvibrionales</taxon>
        <taxon>Microbulbiferaceae</taxon>
        <taxon>Microbulbifer</taxon>
    </lineage>
</organism>
<comment type="caution">
    <text evidence="3">The sequence shown here is derived from an EMBL/GenBank/DDBJ whole genome shotgun (WGS) entry which is preliminary data.</text>
</comment>
<dbReference type="Pfam" id="PF00534">
    <property type="entry name" value="Glycos_transf_1"/>
    <property type="match status" value="1"/>
</dbReference>
<reference evidence="3" key="1">
    <citation type="thesis" date="2020" institute="Technische Universitat Dresden" country="Dresden, Germany">
        <title>The Agarolytic System of Microbulbifer elongatus PORT2, Isolated from Batu Karas, Pangandaran West Java Indonesia.</title>
        <authorList>
            <person name="Anggraeni S.R."/>
        </authorList>
    </citation>
    <scope>NUCLEOTIDE SEQUENCE</scope>
    <source>
        <strain evidence="3">PORT2</strain>
    </source>
</reference>
<feature type="domain" description="Glycosyltransferase subfamily 4-like N-terminal" evidence="2">
    <location>
        <begin position="19"/>
        <end position="176"/>
    </location>
</feature>
<evidence type="ECO:0000259" key="2">
    <source>
        <dbReference type="Pfam" id="PF13439"/>
    </source>
</evidence>
<dbReference type="EMBL" id="JACASI010000025">
    <property type="protein sequence ID" value="MCQ3829625.1"/>
    <property type="molecule type" value="Genomic_DNA"/>
</dbReference>
<dbReference type="PANTHER" id="PTHR12526:SF638">
    <property type="entry name" value="SPORE COAT PROTEIN SA"/>
    <property type="match status" value="1"/>
</dbReference>
<dbReference type="RefSeq" id="WP_255874433.1">
    <property type="nucleotide sequence ID" value="NZ_JACASI010000025.1"/>
</dbReference>
<proteinExistence type="predicted"/>
<gene>
    <name evidence="3" type="ORF">HXX02_09200</name>
</gene>
<dbReference type="SUPFAM" id="SSF53756">
    <property type="entry name" value="UDP-Glycosyltransferase/glycogen phosphorylase"/>
    <property type="match status" value="1"/>
</dbReference>
<dbReference type="InterPro" id="IPR001296">
    <property type="entry name" value="Glyco_trans_1"/>
</dbReference>
<protein>
    <submittedName>
        <fullName evidence="3">Glycosyltransferase</fullName>
    </submittedName>
</protein>
<keyword evidence="4" id="KW-1185">Reference proteome</keyword>
<dbReference type="PANTHER" id="PTHR12526">
    <property type="entry name" value="GLYCOSYLTRANSFERASE"/>
    <property type="match status" value="1"/>
</dbReference>